<accession>A0ABC8UWY9</accession>
<feature type="compositionally biased region" description="Basic and acidic residues" evidence="1">
    <location>
        <begin position="1"/>
        <end position="38"/>
    </location>
</feature>
<evidence type="ECO:0000313" key="2">
    <source>
        <dbReference type="EMBL" id="CAK9185553.1"/>
    </source>
</evidence>
<dbReference type="EMBL" id="CAUOFW020009383">
    <property type="protein sequence ID" value="CAK9185553.1"/>
    <property type="molecule type" value="Genomic_DNA"/>
</dbReference>
<dbReference type="AlphaFoldDB" id="A0ABC8UWY9"/>
<proteinExistence type="predicted"/>
<evidence type="ECO:0000313" key="3">
    <source>
        <dbReference type="Proteomes" id="UP001642360"/>
    </source>
</evidence>
<feature type="region of interest" description="Disordered" evidence="1">
    <location>
        <begin position="1"/>
        <end position="64"/>
    </location>
</feature>
<gene>
    <name evidence="2" type="ORF">ILEXP_LOCUS55969</name>
</gene>
<evidence type="ECO:0000256" key="1">
    <source>
        <dbReference type="SAM" id="MobiDB-lite"/>
    </source>
</evidence>
<feature type="non-terminal residue" evidence="2">
    <location>
        <position position="1"/>
    </location>
</feature>
<keyword evidence="3" id="KW-1185">Reference proteome</keyword>
<dbReference type="Proteomes" id="UP001642360">
    <property type="component" value="Unassembled WGS sequence"/>
</dbReference>
<comment type="caution">
    <text evidence="2">The sequence shown here is derived from an EMBL/GenBank/DDBJ whole genome shotgun (WGS) entry which is preliminary data.</text>
</comment>
<name>A0ABC8UWY9_9AQUA</name>
<protein>
    <submittedName>
        <fullName evidence="2">Uncharacterized protein</fullName>
    </submittedName>
</protein>
<feature type="compositionally biased region" description="Polar residues" evidence="1">
    <location>
        <begin position="54"/>
        <end position="64"/>
    </location>
</feature>
<sequence length="64" mass="7662">KVDRPKKKENESRTEEKESGSEDGWKEKHKYRQSEWKRTRSRVRGGHGKENRHLFSTLSQKPVP</sequence>
<organism evidence="2 3">
    <name type="scientific">Ilex paraguariensis</name>
    <name type="common">yerba mate</name>
    <dbReference type="NCBI Taxonomy" id="185542"/>
    <lineage>
        <taxon>Eukaryota</taxon>
        <taxon>Viridiplantae</taxon>
        <taxon>Streptophyta</taxon>
        <taxon>Embryophyta</taxon>
        <taxon>Tracheophyta</taxon>
        <taxon>Spermatophyta</taxon>
        <taxon>Magnoliopsida</taxon>
        <taxon>eudicotyledons</taxon>
        <taxon>Gunneridae</taxon>
        <taxon>Pentapetalae</taxon>
        <taxon>asterids</taxon>
        <taxon>campanulids</taxon>
        <taxon>Aquifoliales</taxon>
        <taxon>Aquifoliaceae</taxon>
        <taxon>Ilex</taxon>
    </lineage>
</organism>
<reference evidence="2 3" key="1">
    <citation type="submission" date="2024-02" db="EMBL/GenBank/DDBJ databases">
        <authorList>
            <person name="Vignale AGUSTIN F."/>
            <person name="Sosa J E."/>
            <person name="Modenutti C."/>
        </authorList>
    </citation>
    <scope>NUCLEOTIDE SEQUENCE [LARGE SCALE GENOMIC DNA]</scope>
</reference>